<dbReference type="Gene3D" id="1.20.1260.10">
    <property type="match status" value="1"/>
</dbReference>
<dbReference type="KEGG" id="ppd:Ppro_1058"/>
<dbReference type="eggNOG" id="COG1633">
    <property type="taxonomic scope" value="Bacteria"/>
</dbReference>
<organism evidence="2 3">
    <name type="scientific">Pelobacter propionicus (strain DSM 2379 / NBRC 103807 / OttBd1)</name>
    <dbReference type="NCBI Taxonomy" id="338966"/>
    <lineage>
        <taxon>Bacteria</taxon>
        <taxon>Pseudomonadati</taxon>
        <taxon>Thermodesulfobacteriota</taxon>
        <taxon>Desulfuromonadia</taxon>
        <taxon>Desulfuromonadales</taxon>
        <taxon>Desulfuromonadaceae</taxon>
        <taxon>Pelobacter</taxon>
    </lineage>
</organism>
<protein>
    <submittedName>
        <fullName evidence="2">Rubrerythrin</fullName>
    </submittedName>
</protein>
<dbReference type="Proteomes" id="UP000006732">
    <property type="component" value="Chromosome"/>
</dbReference>
<dbReference type="AlphaFoldDB" id="A1AMW3"/>
<dbReference type="EMBL" id="CP000482">
    <property type="protein sequence ID" value="ABK98683.1"/>
    <property type="molecule type" value="Genomic_DNA"/>
</dbReference>
<dbReference type="SUPFAM" id="SSF47240">
    <property type="entry name" value="Ferritin-like"/>
    <property type="match status" value="1"/>
</dbReference>
<feature type="domain" description="Rubrerythrin diiron-binding" evidence="1">
    <location>
        <begin position="7"/>
        <end position="141"/>
    </location>
</feature>
<accession>A1AMW3</accession>
<dbReference type="InterPro" id="IPR003251">
    <property type="entry name" value="Rr_diiron-bd_dom"/>
</dbReference>
<dbReference type="HOGENOM" id="CLU_1592999_0_0_7"/>
<reference evidence="2 3" key="1">
    <citation type="submission" date="2006-10" db="EMBL/GenBank/DDBJ databases">
        <title>Complete sequence of chromosome of Pelobacter propionicus DSM 2379.</title>
        <authorList>
            <consortium name="US DOE Joint Genome Institute"/>
            <person name="Copeland A."/>
            <person name="Lucas S."/>
            <person name="Lapidus A."/>
            <person name="Barry K."/>
            <person name="Detter J.C."/>
            <person name="Glavina del Rio T."/>
            <person name="Hammon N."/>
            <person name="Israni S."/>
            <person name="Dalin E."/>
            <person name="Tice H."/>
            <person name="Pitluck S."/>
            <person name="Saunders E."/>
            <person name="Brettin T."/>
            <person name="Bruce D."/>
            <person name="Han C."/>
            <person name="Tapia R."/>
            <person name="Schmutz J."/>
            <person name="Larimer F."/>
            <person name="Land M."/>
            <person name="Hauser L."/>
            <person name="Kyrpides N."/>
            <person name="Kim E."/>
            <person name="Lovley D."/>
            <person name="Richardson P."/>
        </authorList>
    </citation>
    <scope>NUCLEOTIDE SEQUENCE [LARGE SCALE GENOMIC DNA]</scope>
    <source>
        <strain evidence="3">DSM 2379 / NBRC 103807 / OttBd1</strain>
    </source>
</reference>
<dbReference type="STRING" id="338966.Ppro_1058"/>
<evidence type="ECO:0000313" key="2">
    <source>
        <dbReference type="EMBL" id="ABK98683.1"/>
    </source>
</evidence>
<dbReference type="CDD" id="cd01045">
    <property type="entry name" value="Ferritin_like_AB"/>
    <property type="match status" value="1"/>
</dbReference>
<name>A1AMW3_PELPD</name>
<dbReference type="PANTHER" id="PTHR33531">
    <property type="entry name" value="RUBRERYTHRIN SUBFAMILY"/>
    <property type="match status" value="1"/>
</dbReference>
<evidence type="ECO:0000313" key="3">
    <source>
        <dbReference type="Proteomes" id="UP000006732"/>
    </source>
</evidence>
<dbReference type="InterPro" id="IPR012347">
    <property type="entry name" value="Ferritin-like"/>
</dbReference>
<dbReference type="Pfam" id="PF02915">
    <property type="entry name" value="Rubrerythrin"/>
    <property type="match status" value="1"/>
</dbReference>
<dbReference type="OrthoDB" id="281675at2"/>
<evidence type="ECO:0000259" key="1">
    <source>
        <dbReference type="Pfam" id="PF02915"/>
    </source>
</evidence>
<dbReference type="RefSeq" id="WP_011734987.1">
    <property type="nucleotide sequence ID" value="NC_008609.1"/>
</dbReference>
<proteinExistence type="predicted"/>
<keyword evidence="3" id="KW-1185">Reference proteome</keyword>
<dbReference type="GO" id="GO:0016491">
    <property type="term" value="F:oxidoreductase activity"/>
    <property type="evidence" value="ECO:0007669"/>
    <property type="project" value="InterPro"/>
</dbReference>
<dbReference type="PANTHER" id="PTHR33531:SF7">
    <property type="entry name" value="HYPOTHETICAL MEMBRANE PROTEIN, CONSERVED"/>
    <property type="match status" value="1"/>
</dbReference>
<dbReference type="InterPro" id="IPR009078">
    <property type="entry name" value="Ferritin-like_SF"/>
</dbReference>
<gene>
    <name evidence="2" type="ordered locus">Ppro_1058</name>
</gene>
<dbReference type="GO" id="GO:0046872">
    <property type="term" value="F:metal ion binding"/>
    <property type="evidence" value="ECO:0007669"/>
    <property type="project" value="InterPro"/>
</dbReference>
<sequence>MGIDVQEAIRRSIYTERNAMYFYLLGAEKIQDEAARALFLLLASEEREHAAHFYSIYRGDDIPSLDQFLDTVPENASLWLSSLTELIESDFCEQRAMELALERERSLEESLLQIASTIDDPEARDVYESNAQETNNHYLLIESEYARIMGMVHECDMDTYVRE</sequence>